<name>A0A2J6PZX4_9HELO</name>
<proteinExistence type="predicted"/>
<dbReference type="STRING" id="1745343.A0A2J6PZX4"/>
<reference evidence="1 2" key="1">
    <citation type="submission" date="2016-05" db="EMBL/GenBank/DDBJ databases">
        <title>A degradative enzymes factory behind the ericoid mycorrhizal symbiosis.</title>
        <authorList>
            <consortium name="DOE Joint Genome Institute"/>
            <person name="Martino E."/>
            <person name="Morin E."/>
            <person name="Grelet G."/>
            <person name="Kuo A."/>
            <person name="Kohler A."/>
            <person name="Daghino S."/>
            <person name="Barry K."/>
            <person name="Choi C."/>
            <person name="Cichocki N."/>
            <person name="Clum A."/>
            <person name="Copeland A."/>
            <person name="Hainaut M."/>
            <person name="Haridas S."/>
            <person name="Labutti K."/>
            <person name="Lindquist E."/>
            <person name="Lipzen A."/>
            <person name="Khouja H.-R."/>
            <person name="Murat C."/>
            <person name="Ohm R."/>
            <person name="Olson A."/>
            <person name="Spatafora J."/>
            <person name="Veneault-Fourrey C."/>
            <person name="Henrissat B."/>
            <person name="Grigoriev I."/>
            <person name="Martin F."/>
            <person name="Perotto S."/>
        </authorList>
    </citation>
    <scope>NUCLEOTIDE SEQUENCE [LARGE SCALE GENOMIC DNA]</scope>
    <source>
        <strain evidence="1 2">UAMH 7357</strain>
    </source>
</reference>
<evidence type="ECO:0000313" key="2">
    <source>
        <dbReference type="Proteomes" id="UP000235672"/>
    </source>
</evidence>
<dbReference type="AlphaFoldDB" id="A0A2J6PZX4"/>
<organism evidence="1 2">
    <name type="scientific">Hyaloscypha hepaticicola</name>
    <dbReference type="NCBI Taxonomy" id="2082293"/>
    <lineage>
        <taxon>Eukaryota</taxon>
        <taxon>Fungi</taxon>
        <taxon>Dikarya</taxon>
        <taxon>Ascomycota</taxon>
        <taxon>Pezizomycotina</taxon>
        <taxon>Leotiomycetes</taxon>
        <taxon>Helotiales</taxon>
        <taxon>Hyaloscyphaceae</taxon>
        <taxon>Hyaloscypha</taxon>
    </lineage>
</organism>
<dbReference type="EMBL" id="KZ613489">
    <property type="protein sequence ID" value="PMD19504.1"/>
    <property type="molecule type" value="Genomic_DNA"/>
</dbReference>
<gene>
    <name evidence="1" type="ORF">NA56DRAFT_705674</name>
</gene>
<accession>A0A2J6PZX4</accession>
<evidence type="ECO:0000313" key="1">
    <source>
        <dbReference type="EMBL" id="PMD19504.1"/>
    </source>
</evidence>
<keyword evidence="2" id="KW-1185">Reference proteome</keyword>
<protein>
    <submittedName>
        <fullName evidence="1">Uncharacterized protein</fullName>
    </submittedName>
</protein>
<dbReference type="Proteomes" id="UP000235672">
    <property type="component" value="Unassembled WGS sequence"/>
</dbReference>
<sequence length="158" mass="18367">MSSKIDNMASPDPEPEFINFYTPRNEDFYAAKLYRPLNPDNDDFRLLEILPARIGSRPRHWASKMRIFYERAECVIAWLGILKGGEIALQTVRELQDEYDTKMEYMTDDGTSTKENLVINSIANDSFNEMLSDSPEALARYEAVGNLFRSELWSRVWI</sequence>